<dbReference type="CDD" id="cd24073">
    <property type="entry name" value="ASKHA_ATPase_ROK_CYANR"/>
    <property type="match status" value="1"/>
</dbReference>
<dbReference type="Gene3D" id="1.10.10.10">
    <property type="entry name" value="Winged helix-like DNA-binding domain superfamily/Winged helix DNA-binding domain"/>
    <property type="match status" value="1"/>
</dbReference>
<evidence type="ECO:0000313" key="3">
    <source>
        <dbReference type="Proteomes" id="UP000028680"/>
    </source>
</evidence>
<dbReference type="InterPro" id="IPR000600">
    <property type="entry name" value="ROK"/>
</dbReference>
<dbReference type="GeneID" id="93368420"/>
<dbReference type="PANTHER" id="PTHR18964">
    <property type="entry name" value="ROK (REPRESSOR, ORF, KINASE) FAMILY"/>
    <property type="match status" value="1"/>
</dbReference>
<dbReference type="Gene3D" id="3.30.420.40">
    <property type="match status" value="2"/>
</dbReference>
<dbReference type="AlphaFoldDB" id="A0AAN0RH42"/>
<evidence type="ECO:0000256" key="1">
    <source>
        <dbReference type="ARBA" id="ARBA00006479"/>
    </source>
</evidence>
<sequence length="424" mass="45838">MFEDGFHEEIESAALATGYGPILRTSARESFSLRQQIFEQVRASGRVARATIARSLDVSPGSVTALTAELIADGFLREVEGAARETSRGRPPVALEVVPEALRVVGVKLSDETHTAVLTDLAGNLLASAALGSNTDKKTAEDLLKDTENLVTQLCTAAEIPMDTISAIGVGIAGIVDFESGMVAWSPLLQNADVPLGQIFADHFETPVRIDNDANVLTLAELWFGAGRALSNFVVVTVENGVGMGFVSDNQLFRGAHGMGLELGHTKVQLDGALCRCGQRGCLEAYLADYALAREASTVFGLSPEKPHNLPDALKSLYEKAASSDPHIRTIFKRAGRYLAVALSNIIHLLDPELIILSGQLMRYDFLNAKEMQAEMRALALYHSRHETRVEVQTWGDMVWARGATALALTELTRTVIVEGRQKL</sequence>
<dbReference type="RefSeq" id="WP_052376989.1">
    <property type="nucleotide sequence ID" value="NZ_CP003984.1"/>
</dbReference>
<reference evidence="2 3" key="1">
    <citation type="journal article" date="2014" name="ISME J.">
        <title>Adaptation of an abundant Roseobacter RCA organism to pelagic systems revealed by genomic and transcriptomic analyses.</title>
        <authorList>
            <person name="Voget S."/>
            <person name="Wemheuer B."/>
            <person name="Brinkhoff T."/>
            <person name="Vollmers J."/>
            <person name="Dietrich S."/>
            <person name="Giebel H.A."/>
            <person name="Beardsley C."/>
            <person name="Sardemann C."/>
            <person name="Bakenhus I."/>
            <person name="Billerbeck S."/>
            <person name="Daniel R."/>
            <person name="Simon M."/>
        </authorList>
    </citation>
    <scope>NUCLEOTIDE SEQUENCE [LARGE SCALE GENOMIC DNA]</scope>
    <source>
        <strain evidence="2 3">RCA23</strain>
    </source>
</reference>
<evidence type="ECO:0000313" key="2">
    <source>
        <dbReference type="EMBL" id="AII86073.1"/>
    </source>
</evidence>
<dbReference type="SUPFAM" id="SSF53067">
    <property type="entry name" value="Actin-like ATPase domain"/>
    <property type="match status" value="1"/>
</dbReference>
<dbReference type="Pfam" id="PF00480">
    <property type="entry name" value="ROK"/>
    <property type="match status" value="1"/>
</dbReference>
<keyword evidence="3" id="KW-1185">Reference proteome</keyword>
<dbReference type="Proteomes" id="UP000028680">
    <property type="component" value="Chromosome"/>
</dbReference>
<organism evidence="2 3">
    <name type="scientific">Planktomarina temperata RCA23</name>
    <dbReference type="NCBI Taxonomy" id="666509"/>
    <lineage>
        <taxon>Bacteria</taxon>
        <taxon>Pseudomonadati</taxon>
        <taxon>Pseudomonadota</taxon>
        <taxon>Alphaproteobacteria</taxon>
        <taxon>Rhodobacterales</taxon>
        <taxon>Paracoccaceae</taxon>
        <taxon>Planktomarina</taxon>
    </lineage>
</organism>
<dbReference type="KEGG" id="ptp:RCA23_c05130"/>
<proteinExistence type="inferred from homology"/>
<accession>A0AAN0RH42</accession>
<dbReference type="EMBL" id="CP003984">
    <property type="protein sequence ID" value="AII86073.1"/>
    <property type="molecule type" value="Genomic_DNA"/>
</dbReference>
<dbReference type="InterPro" id="IPR043129">
    <property type="entry name" value="ATPase_NBD"/>
</dbReference>
<dbReference type="InterPro" id="IPR036388">
    <property type="entry name" value="WH-like_DNA-bd_sf"/>
</dbReference>
<name>A0AAN0RH42_9RHOB</name>
<dbReference type="PANTHER" id="PTHR18964:SF149">
    <property type="entry name" value="BIFUNCTIONAL UDP-N-ACETYLGLUCOSAMINE 2-EPIMERASE_N-ACETYLMANNOSAMINE KINASE"/>
    <property type="match status" value="1"/>
</dbReference>
<dbReference type="SUPFAM" id="SSF46785">
    <property type="entry name" value="Winged helix' DNA-binding domain"/>
    <property type="match status" value="1"/>
</dbReference>
<protein>
    <submittedName>
        <fullName evidence="2">Xylose repressor XylR</fullName>
    </submittedName>
</protein>
<comment type="similarity">
    <text evidence="1">Belongs to the ROK (NagC/XylR) family.</text>
</comment>
<gene>
    <name evidence="2" type="primary">xylR</name>
    <name evidence="2" type="ORF">RCA23_c05130</name>
</gene>
<dbReference type="InterPro" id="IPR036390">
    <property type="entry name" value="WH_DNA-bd_sf"/>
</dbReference>